<reference evidence="1" key="1">
    <citation type="submission" date="2014-07" db="EMBL/GenBank/DDBJ databases">
        <authorList>
            <person name="Martin A.A"/>
            <person name="De Silva N."/>
        </authorList>
    </citation>
    <scope>NUCLEOTIDE SEQUENCE</scope>
</reference>
<reference evidence="2" key="2">
    <citation type="submission" date="2015-08" db="UniProtKB">
        <authorList>
            <consortium name="WormBaseParasite"/>
        </authorList>
    </citation>
    <scope>IDENTIFICATION</scope>
</reference>
<keyword evidence="1" id="KW-1185">Reference proteome</keyword>
<evidence type="ECO:0000313" key="1">
    <source>
        <dbReference type="Proteomes" id="UP000035680"/>
    </source>
</evidence>
<name>A0A0K0FVW6_STRVS</name>
<dbReference type="AlphaFoldDB" id="A0A0K0FVW6"/>
<evidence type="ECO:0000313" key="2">
    <source>
        <dbReference type="WBParaSite" id="SVE_1648300.1"/>
    </source>
</evidence>
<organism evidence="1 2">
    <name type="scientific">Strongyloides venezuelensis</name>
    <name type="common">Threadworm</name>
    <dbReference type="NCBI Taxonomy" id="75913"/>
    <lineage>
        <taxon>Eukaryota</taxon>
        <taxon>Metazoa</taxon>
        <taxon>Ecdysozoa</taxon>
        <taxon>Nematoda</taxon>
        <taxon>Chromadorea</taxon>
        <taxon>Rhabditida</taxon>
        <taxon>Tylenchina</taxon>
        <taxon>Panagrolaimomorpha</taxon>
        <taxon>Strongyloidoidea</taxon>
        <taxon>Strongyloididae</taxon>
        <taxon>Strongyloides</taxon>
    </lineage>
</organism>
<protein>
    <submittedName>
        <fullName evidence="2">Late endosomal/lysosomal adaptor and MAPK and MTOR activator 4</fullName>
    </submittedName>
</protein>
<proteinExistence type="predicted"/>
<sequence>MVNEVNVLSKIPGATGYMIINDGELVRSGGDLEGNLYKADIIMKLLSTCSGHHLTAINEKWNCLTIEFENALYGITVSSSMKNTVVIKKNH</sequence>
<accession>A0A0K0FVW6</accession>
<dbReference type="Proteomes" id="UP000035680">
    <property type="component" value="Unassembled WGS sequence"/>
</dbReference>
<dbReference type="WBParaSite" id="SVE_1648300.1">
    <property type="protein sequence ID" value="SVE_1648300.1"/>
    <property type="gene ID" value="SVE_1648300"/>
</dbReference>